<evidence type="ECO:0000256" key="9">
    <source>
        <dbReference type="ARBA" id="ARBA00023053"/>
    </source>
</evidence>
<evidence type="ECO:0000256" key="7">
    <source>
        <dbReference type="ARBA" id="ARBA00022847"/>
    </source>
</evidence>
<evidence type="ECO:0000313" key="20">
    <source>
        <dbReference type="RefSeq" id="XP_013384059.1"/>
    </source>
</evidence>
<evidence type="ECO:0000256" key="4">
    <source>
        <dbReference type="ARBA" id="ARBA00022692"/>
    </source>
</evidence>
<evidence type="ECO:0000256" key="1">
    <source>
        <dbReference type="ARBA" id="ARBA00004651"/>
    </source>
</evidence>
<keyword evidence="2 15" id="KW-0813">Transport</keyword>
<dbReference type="GO" id="GO:0005330">
    <property type="term" value="F:dopamine:sodium symporter activity"/>
    <property type="evidence" value="ECO:0007669"/>
    <property type="project" value="TreeGrafter"/>
</dbReference>
<keyword evidence="5 13" id="KW-0479">Metal-binding</keyword>
<dbReference type="GO" id="GO:0032809">
    <property type="term" value="C:neuronal cell body membrane"/>
    <property type="evidence" value="ECO:0007669"/>
    <property type="project" value="TreeGrafter"/>
</dbReference>
<comment type="subcellular location">
    <subcellularLocation>
        <location evidence="1">Cell membrane</location>
        <topology evidence="1">Multi-pass membrane protein</topology>
    </subcellularLocation>
</comment>
<keyword evidence="7 15" id="KW-0769">Symport</keyword>
<keyword evidence="11 14" id="KW-1015">Disulfide bond</keyword>
<dbReference type="SUPFAM" id="SSF161070">
    <property type="entry name" value="SNF-like"/>
    <property type="match status" value="1"/>
</dbReference>
<keyword evidence="12" id="KW-0325">Glycoprotein</keyword>
<feature type="region of interest" description="Disordered" evidence="16">
    <location>
        <begin position="23"/>
        <end position="47"/>
    </location>
</feature>
<evidence type="ECO:0000256" key="15">
    <source>
        <dbReference type="RuleBase" id="RU003732"/>
    </source>
</evidence>
<feature type="transmembrane region" description="Helical" evidence="17">
    <location>
        <begin position="284"/>
        <end position="301"/>
    </location>
</feature>
<evidence type="ECO:0000256" key="3">
    <source>
        <dbReference type="ARBA" id="ARBA00022475"/>
    </source>
</evidence>
<dbReference type="GeneID" id="106154282"/>
<feature type="transmembrane region" description="Helical" evidence="17">
    <location>
        <begin position="439"/>
        <end position="464"/>
    </location>
</feature>
<dbReference type="GO" id="GO:0042734">
    <property type="term" value="C:presynaptic membrane"/>
    <property type="evidence" value="ECO:0007669"/>
    <property type="project" value="TreeGrafter"/>
</dbReference>
<feature type="binding site" evidence="13">
    <location>
        <position position="65"/>
    </location>
    <ligand>
        <name>Na(+)</name>
        <dbReference type="ChEBI" id="CHEBI:29101"/>
        <label>1</label>
    </ligand>
</feature>
<feature type="binding site" evidence="13">
    <location>
        <position position="469"/>
    </location>
    <ligand>
        <name>Na(+)</name>
        <dbReference type="ChEBI" id="CHEBI:29101"/>
        <label>1</label>
    </ligand>
</feature>
<dbReference type="CDD" id="cd11497">
    <property type="entry name" value="SLC6sbd_SERT-like"/>
    <property type="match status" value="1"/>
</dbReference>
<dbReference type="GO" id="GO:0015874">
    <property type="term" value="P:norepinephrine transport"/>
    <property type="evidence" value="ECO:0007669"/>
    <property type="project" value="TreeGrafter"/>
</dbReference>
<feature type="transmembrane region" description="Helical" evidence="17">
    <location>
        <begin position="89"/>
        <end position="110"/>
    </location>
</feature>
<keyword evidence="6" id="KW-0532">Neurotransmitter transport</keyword>
<dbReference type="RefSeq" id="XP_013384053.1">
    <property type="nucleotide sequence ID" value="XM_013528599.1"/>
</dbReference>
<evidence type="ECO:0000313" key="18">
    <source>
        <dbReference type="Proteomes" id="UP000085678"/>
    </source>
</evidence>
<keyword evidence="3" id="KW-1003">Cell membrane</keyword>
<evidence type="ECO:0000256" key="11">
    <source>
        <dbReference type="ARBA" id="ARBA00023157"/>
    </source>
</evidence>
<feature type="transmembrane region" description="Helical" evidence="17">
    <location>
        <begin position="362"/>
        <end position="383"/>
    </location>
</feature>
<dbReference type="RefSeq" id="XP_013384059.1">
    <property type="nucleotide sequence ID" value="XM_013528605.1"/>
</dbReference>
<dbReference type="Pfam" id="PF00209">
    <property type="entry name" value="SNF"/>
    <property type="match status" value="2"/>
</dbReference>
<keyword evidence="8 17" id="KW-1133">Transmembrane helix</keyword>
<dbReference type="PROSITE" id="PS50267">
    <property type="entry name" value="NA_NEUROTRAN_SYMP_3"/>
    <property type="match status" value="1"/>
</dbReference>
<accession>A0A1S3HGA4</accession>
<dbReference type="AlphaFoldDB" id="A0A1S3HGA4"/>
<evidence type="ECO:0000256" key="2">
    <source>
        <dbReference type="ARBA" id="ARBA00022448"/>
    </source>
</evidence>
<proteinExistence type="inferred from homology"/>
<name>A0A1S3HGA4_LINAN</name>
<evidence type="ECO:0000256" key="5">
    <source>
        <dbReference type="ARBA" id="ARBA00022723"/>
    </source>
</evidence>
<sequence length="673" mass="75265">MGLEDDIDRKDEGKEQAAQENLLGDSLAKGDDVKGAVDEKSKGLPESDERETWGKKIDFLLSVIGFSVDLANVWRFPYLCYRNGGGAFLLPYCLMLIFGGIPLFYMELALGQYTRKGAITCWGRICPLLKGIGYAVVLIAFYTDFYYNVIIAWSLYYFFASFTTNLPWSTCGNSWNTDDCFDGKASERPPYDLMSTESPGNWTFSNFSASDKVVGVALTNFMNNGSDLYVNYGINGSYLNQTFIDNTTAMAMTTTERKSPAGEYFARHVLEMHESDGIHDLGMVKWQLVLALLAVYLICYFSMWKGISTSGKVVWFTAVFPYVVLLILLIRGLTLPGSVDGIMYYLKPNLAEMKKAQVWVDAAQQIFFSLGPGFGVLLAFASYNKFHNNVYKDAIATSCINCATSFLSGFVIFSILGYMSAKSNIPIDKVATEGPGLVFVVYPEAIATLPGSTFWALIFFMMLLTLGLDSSFGGSEAVITAISDEFPILHKKREIFVAVLFSLYFLVGLASCSQGGVLVVHLMDRFAAGYSIMFAVFFEAMAISWFYGVDRFCEDIQEMLGFKPGIFWRVCWMFVAPIFILFIMVFGLVKYEPLQYEDYQYPWWANMIGWFIACSSMVCIPAFAIYKLYSTPGTLIERLKYSIIPWRDLQETPHATVDGVVMTNGGHVTGDVV</sequence>
<comment type="similarity">
    <text evidence="15">Belongs to the sodium:neurotransmitter symporter (SNF) (TC 2.A.22) family.</text>
</comment>
<feature type="transmembrane region" description="Helical" evidence="17">
    <location>
        <begin position="395"/>
        <end position="419"/>
    </location>
</feature>
<protein>
    <recommendedName>
        <fullName evidence="15">Transporter</fullName>
    </recommendedName>
</protein>
<reference evidence="19 20" key="1">
    <citation type="submission" date="2025-04" db="UniProtKB">
        <authorList>
            <consortium name="RefSeq"/>
        </authorList>
    </citation>
    <scope>IDENTIFICATION</scope>
    <source>
        <tissue evidence="19 20">Gonads</tissue>
    </source>
</reference>
<dbReference type="PROSITE" id="PS00610">
    <property type="entry name" value="NA_NEUROTRAN_SYMP_1"/>
    <property type="match status" value="1"/>
</dbReference>
<feature type="compositionally biased region" description="Basic and acidic residues" evidence="16">
    <location>
        <begin position="28"/>
        <end position="47"/>
    </location>
</feature>
<feature type="transmembrane region" description="Helical" evidence="17">
    <location>
        <begin position="526"/>
        <end position="547"/>
    </location>
</feature>
<dbReference type="GO" id="GO:0030424">
    <property type="term" value="C:axon"/>
    <property type="evidence" value="ECO:0007669"/>
    <property type="project" value="TreeGrafter"/>
</dbReference>
<keyword evidence="9 13" id="KW-0915">Sodium</keyword>
<evidence type="ECO:0000256" key="10">
    <source>
        <dbReference type="ARBA" id="ARBA00023136"/>
    </source>
</evidence>
<evidence type="ECO:0000256" key="14">
    <source>
        <dbReference type="PIRSR" id="PIRSR600175-2"/>
    </source>
</evidence>
<dbReference type="InterPro" id="IPR037272">
    <property type="entry name" value="SNS_sf"/>
</dbReference>
<evidence type="ECO:0000256" key="16">
    <source>
        <dbReference type="SAM" id="MobiDB-lite"/>
    </source>
</evidence>
<evidence type="ECO:0000256" key="13">
    <source>
        <dbReference type="PIRSR" id="PIRSR600175-1"/>
    </source>
</evidence>
<organism evidence="18 20">
    <name type="scientific">Lingula anatina</name>
    <name type="common">Brachiopod</name>
    <name type="synonym">Lingula unguis</name>
    <dbReference type="NCBI Taxonomy" id="7574"/>
    <lineage>
        <taxon>Eukaryota</taxon>
        <taxon>Metazoa</taxon>
        <taxon>Spiralia</taxon>
        <taxon>Lophotrochozoa</taxon>
        <taxon>Brachiopoda</taxon>
        <taxon>Linguliformea</taxon>
        <taxon>Lingulata</taxon>
        <taxon>Lingulida</taxon>
        <taxon>Linguloidea</taxon>
        <taxon>Lingulidae</taxon>
        <taxon>Lingula</taxon>
    </lineage>
</organism>
<gene>
    <name evidence="19 20" type="primary">LOC106154282</name>
</gene>
<feature type="transmembrane region" description="Helical" evidence="17">
    <location>
        <begin position="495"/>
        <end position="520"/>
    </location>
</feature>
<dbReference type="KEGG" id="lak:106154282"/>
<dbReference type="PANTHER" id="PTHR11616:SF320">
    <property type="entry name" value="SODIUM-DEPENDENT NORADRENALINE TRANSPORTER"/>
    <property type="match status" value="1"/>
</dbReference>
<dbReference type="GO" id="GO:0046872">
    <property type="term" value="F:metal ion binding"/>
    <property type="evidence" value="ECO:0007669"/>
    <property type="project" value="UniProtKB-KW"/>
</dbReference>
<keyword evidence="10 17" id="KW-0472">Membrane</keyword>
<dbReference type="Proteomes" id="UP000085678">
    <property type="component" value="Unplaced"/>
</dbReference>
<keyword evidence="18" id="KW-1185">Reference proteome</keyword>
<dbReference type="GO" id="GO:0006865">
    <property type="term" value="P:amino acid transport"/>
    <property type="evidence" value="ECO:0007669"/>
    <property type="project" value="TreeGrafter"/>
</dbReference>
<feature type="disulfide bond" evidence="14">
    <location>
        <begin position="171"/>
        <end position="180"/>
    </location>
</feature>
<feature type="binding site" evidence="13">
    <location>
        <position position="466"/>
    </location>
    <ligand>
        <name>Na(+)</name>
        <dbReference type="ChEBI" id="CHEBI:29101"/>
        <label>1</label>
    </ligand>
</feature>
<feature type="transmembrane region" description="Helical" evidence="17">
    <location>
        <begin position="59"/>
        <end position="77"/>
    </location>
</feature>
<feature type="binding site" evidence="13">
    <location>
        <position position="470"/>
    </location>
    <ligand>
        <name>Na(+)</name>
        <dbReference type="ChEBI" id="CHEBI:29101"/>
        <label>1</label>
    </ligand>
</feature>
<feature type="transmembrane region" description="Helical" evidence="17">
    <location>
        <begin position="608"/>
        <end position="629"/>
    </location>
</feature>
<feature type="binding site" evidence="13">
    <location>
        <position position="68"/>
    </location>
    <ligand>
        <name>Na(+)</name>
        <dbReference type="ChEBI" id="CHEBI:29101"/>
        <label>1</label>
    </ligand>
</feature>
<feature type="transmembrane region" description="Helical" evidence="17">
    <location>
        <begin position="567"/>
        <end position="588"/>
    </location>
</feature>
<evidence type="ECO:0000256" key="8">
    <source>
        <dbReference type="ARBA" id="ARBA00022989"/>
    </source>
</evidence>
<evidence type="ECO:0000256" key="17">
    <source>
        <dbReference type="SAM" id="Phobius"/>
    </source>
</evidence>
<evidence type="ECO:0000313" key="19">
    <source>
        <dbReference type="RefSeq" id="XP_013384053.1"/>
    </source>
</evidence>
<feature type="binding site" evidence="13">
    <location>
        <position position="401"/>
    </location>
    <ligand>
        <name>Na(+)</name>
        <dbReference type="ChEBI" id="CHEBI:29101"/>
        <label>1</label>
    </ligand>
</feature>
<dbReference type="PROSITE" id="PS00754">
    <property type="entry name" value="NA_NEUROTRAN_SYMP_2"/>
    <property type="match status" value="1"/>
</dbReference>
<dbReference type="PANTHER" id="PTHR11616">
    <property type="entry name" value="SODIUM/CHLORIDE DEPENDENT TRANSPORTER"/>
    <property type="match status" value="1"/>
</dbReference>
<dbReference type="InterPro" id="IPR000175">
    <property type="entry name" value="Na/ntran_symport"/>
</dbReference>
<feature type="binding site" evidence="13">
    <location>
        <position position="369"/>
    </location>
    <ligand>
        <name>Na(+)</name>
        <dbReference type="ChEBI" id="CHEBI:29101"/>
        <label>1</label>
    </ligand>
</feature>
<dbReference type="PRINTS" id="PR00176">
    <property type="entry name" value="NANEUSMPORT"/>
</dbReference>
<dbReference type="OrthoDB" id="6581954at2759"/>
<evidence type="ECO:0000256" key="6">
    <source>
        <dbReference type="ARBA" id="ARBA00022775"/>
    </source>
</evidence>
<dbReference type="GO" id="GO:0051583">
    <property type="term" value="P:dopamine uptake involved in synaptic transmission"/>
    <property type="evidence" value="ECO:0007669"/>
    <property type="project" value="TreeGrafter"/>
</dbReference>
<feature type="binding site" evidence="13">
    <location>
        <position position="72"/>
    </location>
    <ligand>
        <name>Na(+)</name>
        <dbReference type="ChEBI" id="CHEBI:29101"/>
        <label>1</label>
    </ligand>
</feature>
<feature type="transmembrane region" description="Helical" evidence="17">
    <location>
        <begin position="131"/>
        <end position="159"/>
    </location>
</feature>
<evidence type="ECO:0000256" key="12">
    <source>
        <dbReference type="ARBA" id="ARBA00023180"/>
    </source>
</evidence>
<keyword evidence="4 15" id="KW-0812">Transmembrane</keyword>
<feature type="transmembrane region" description="Helical" evidence="17">
    <location>
        <begin position="313"/>
        <end position="333"/>
    </location>
</feature>